<gene>
    <name evidence="3" type="ORF">VCUG_00870</name>
</gene>
<dbReference type="OMA" id="RNDERKH"/>
<dbReference type="InParanoid" id="L2GVK5"/>
<dbReference type="VEuPathDB" id="MicrosporidiaDB:VCUG_00870"/>
<feature type="chain" id="PRO_5003960194" evidence="2">
    <location>
        <begin position="19"/>
        <end position="304"/>
    </location>
</feature>
<feature type="compositionally biased region" description="Low complexity" evidence="1">
    <location>
        <begin position="198"/>
        <end position="210"/>
    </location>
</feature>
<dbReference type="OrthoDB" id="10545474at2759"/>
<dbReference type="HOGENOM" id="CLU_998144_0_0_1"/>
<protein>
    <submittedName>
        <fullName evidence="3">Uncharacterized protein</fullName>
    </submittedName>
</protein>
<evidence type="ECO:0000256" key="2">
    <source>
        <dbReference type="SAM" id="SignalP"/>
    </source>
</evidence>
<dbReference type="GeneID" id="19878753"/>
<evidence type="ECO:0000313" key="3">
    <source>
        <dbReference type="EMBL" id="ELA47669.1"/>
    </source>
</evidence>
<keyword evidence="2" id="KW-0732">Signal</keyword>
<feature type="signal peptide" evidence="2">
    <location>
        <begin position="1"/>
        <end position="18"/>
    </location>
</feature>
<evidence type="ECO:0000313" key="4">
    <source>
        <dbReference type="Proteomes" id="UP000011081"/>
    </source>
</evidence>
<name>L2GVK5_VAVCU</name>
<dbReference type="AlphaFoldDB" id="L2GVK5"/>
<dbReference type="RefSeq" id="XP_008073890.1">
    <property type="nucleotide sequence ID" value="XM_008075699.1"/>
</dbReference>
<feature type="region of interest" description="Disordered" evidence="1">
    <location>
        <begin position="187"/>
        <end position="222"/>
    </location>
</feature>
<dbReference type="EMBL" id="GL877414">
    <property type="protein sequence ID" value="ELA47669.1"/>
    <property type="molecule type" value="Genomic_DNA"/>
</dbReference>
<feature type="compositionally biased region" description="Basic and acidic residues" evidence="1">
    <location>
        <begin position="187"/>
        <end position="196"/>
    </location>
</feature>
<evidence type="ECO:0000256" key="1">
    <source>
        <dbReference type="SAM" id="MobiDB-lite"/>
    </source>
</evidence>
<proteinExistence type="predicted"/>
<organism evidence="3 4">
    <name type="scientific">Vavraia culicis (isolate floridensis)</name>
    <name type="common">Microsporidian parasite</name>
    <dbReference type="NCBI Taxonomy" id="948595"/>
    <lineage>
        <taxon>Eukaryota</taxon>
        <taxon>Fungi</taxon>
        <taxon>Fungi incertae sedis</taxon>
        <taxon>Microsporidia</taxon>
        <taxon>Pleistophoridae</taxon>
        <taxon>Vavraia</taxon>
    </lineage>
</organism>
<dbReference type="Proteomes" id="UP000011081">
    <property type="component" value="Unassembled WGS sequence"/>
</dbReference>
<keyword evidence="4" id="KW-1185">Reference proteome</keyword>
<accession>L2GVK5</accession>
<sequence>MLCIVLLINLLLAMLVRCTMSGFSNDGNPEISKRFISWFFMTKLPIMFRTRSKTASIQTNTAVVDDKPNELSENEVIRQYRKKKNKKNILGNPIFDDNGNLIILNHNRKDNNNVKDRAGRSADNMKRNIASASTVFHRKVPDDEKIVLFKRQDKLLQNPRKQKRNDVEGELYTESVYRGNLKTKFNKDEQRVHIQDHSSSSDSSTTNFDSSHYDEPTREETYSVPLSEREMINKCYQSKPHERKTCEISMYQIPNSAQINPAVPINGLNDTSHCFAMQNNRGIRNSIIEAPTYTGRNDVNFNSE</sequence>
<reference evidence="4" key="1">
    <citation type="submission" date="2011-03" db="EMBL/GenBank/DDBJ databases">
        <title>The genome sequence of Vavraia culicis strain floridensis.</title>
        <authorList>
            <consortium name="The Broad Institute Genome Sequencing Platform"/>
            <person name="Cuomo C."/>
            <person name="Becnel J."/>
            <person name="Sanscrainte N."/>
            <person name="Young S.K."/>
            <person name="Zeng Q."/>
            <person name="Gargeya S."/>
            <person name="Fitzgerald M."/>
            <person name="Haas B."/>
            <person name="Abouelleil A."/>
            <person name="Alvarado L."/>
            <person name="Arachchi H.M."/>
            <person name="Berlin A."/>
            <person name="Chapman S.B."/>
            <person name="Gearin G."/>
            <person name="Goldberg J."/>
            <person name="Griggs A."/>
            <person name="Gujja S."/>
            <person name="Hansen M."/>
            <person name="Heiman D."/>
            <person name="Howarth C."/>
            <person name="Larimer J."/>
            <person name="Lui A."/>
            <person name="MacDonald P.J.P."/>
            <person name="McCowen C."/>
            <person name="Montmayeur A."/>
            <person name="Murphy C."/>
            <person name="Neiman D."/>
            <person name="Pearson M."/>
            <person name="Priest M."/>
            <person name="Roberts A."/>
            <person name="Saif S."/>
            <person name="Shea T."/>
            <person name="Sisk P."/>
            <person name="Stolte C."/>
            <person name="Sykes S."/>
            <person name="Wortman J."/>
            <person name="Nusbaum C."/>
            <person name="Birren B."/>
        </authorList>
    </citation>
    <scope>NUCLEOTIDE SEQUENCE [LARGE SCALE GENOMIC DNA]</scope>
    <source>
        <strain evidence="4">floridensis</strain>
    </source>
</reference>
<feature type="compositionally biased region" description="Basic and acidic residues" evidence="1">
    <location>
        <begin position="211"/>
        <end position="222"/>
    </location>
</feature>